<organism evidence="4 5">
    <name type="scientific">[Emmonsia] crescens</name>
    <dbReference type="NCBI Taxonomy" id="73230"/>
    <lineage>
        <taxon>Eukaryota</taxon>
        <taxon>Fungi</taxon>
        <taxon>Dikarya</taxon>
        <taxon>Ascomycota</taxon>
        <taxon>Pezizomycotina</taxon>
        <taxon>Eurotiomycetes</taxon>
        <taxon>Eurotiomycetidae</taxon>
        <taxon>Onygenales</taxon>
        <taxon>Ajellomycetaceae</taxon>
        <taxon>Emergomyces</taxon>
    </lineage>
</organism>
<proteinExistence type="predicted"/>
<keyword evidence="2 4" id="KW-0418">Kinase</keyword>
<dbReference type="AlphaFoldDB" id="A0A2B7Z873"/>
<dbReference type="SUPFAM" id="SSF53613">
    <property type="entry name" value="Ribokinase-like"/>
    <property type="match status" value="1"/>
</dbReference>
<dbReference type="STRING" id="73230.A0A2B7Z873"/>
<dbReference type="PANTHER" id="PTHR42774">
    <property type="entry name" value="PHOSPHOTRANSFERASE SYSTEM TRANSPORT PROTEIN"/>
    <property type="match status" value="1"/>
</dbReference>
<evidence type="ECO:0000313" key="4">
    <source>
        <dbReference type="EMBL" id="PGH29419.1"/>
    </source>
</evidence>
<evidence type="ECO:0000259" key="3">
    <source>
        <dbReference type="Pfam" id="PF00294"/>
    </source>
</evidence>
<dbReference type="InterPro" id="IPR052562">
    <property type="entry name" value="Ketohexokinase-related"/>
</dbReference>
<accession>A0A2B7Z873</accession>
<reference evidence="4 5" key="1">
    <citation type="submission" date="2017-10" db="EMBL/GenBank/DDBJ databases">
        <title>Comparative genomics in systemic dimorphic fungi from Ajellomycetaceae.</title>
        <authorList>
            <person name="Munoz J.F."/>
            <person name="Mcewen J.G."/>
            <person name="Clay O.K."/>
            <person name="Cuomo C.A."/>
        </authorList>
    </citation>
    <scope>NUCLEOTIDE SEQUENCE [LARGE SCALE GENOMIC DNA]</scope>
    <source>
        <strain evidence="4 5">UAMH4076</strain>
    </source>
</reference>
<sequence>MRTLVTIGACYLDTILTVDHYPGEDEKLRASHISRRRGGNTLNSLEVLQQLLECSSEKATTTTTTTCTNKAARGLLDRQQNTTSPLYAIAVLPARSSPATKEIEASFGPSSHVDLQHCIYREECSEPASSYIIKSTSTGSRTIVNYNELPEMTVSEFVGVAERLSAAACPRWFHFEGRIPDVTLKCIQYIRQKFPADKVSVEVEKPGREGLEDLAAAADVVFYSKSWAQGNGHQSLQGFLQAQSPLTPQASILCCTWGEHGAACLARHNMKYIHCPAYTDTQRPVVDTIGAGDTFIAGMLYNLTRQYEENNDDDNDDFSLRQTLDFANRLAGRKVVQEGFAGLGAAVV</sequence>
<name>A0A2B7Z873_9EURO</name>
<evidence type="ECO:0000256" key="2">
    <source>
        <dbReference type="ARBA" id="ARBA00022777"/>
    </source>
</evidence>
<dbReference type="GO" id="GO:0016301">
    <property type="term" value="F:kinase activity"/>
    <property type="evidence" value="ECO:0007669"/>
    <property type="project" value="UniProtKB-KW"/>
</dbReference>
<dbReference type="Proteomes" id="UP000226031">
    <property type="component" value="Unassembled WGS sequence"/>
</dbReference>
<evidence type="ECO:0000313" key="5">
    <source>
        <dbReference type="Proteomes" id="UP000226031"/>
    </source>
</evidence>
<dbReference type="InterPro" id="IPR011611">
    <property type="entry name" value="PfkB_dom"/>
</dbReference>
<keyword evidence="1" id="KW-0808">Transferase</keyword>
<feature type="domain" description="Carbohydrate kinase PfkB" evidence="3">
    <location>
        <begin position="111"/>
        <end position="338"/>
    </location>
</feature>
<evidence type="ECO:0000256" key="1">
    <source>
        <dbReference type="ARBA" id="ARBA00022679"/>
    </source>
</evidence>
<dbReference type="PANTHER" id="PTHR42774:SF3">
    <property type="entry name" value="KETOHEXOKINASE"/>
    <property type="match status" value="1"/>
</dbReference>
<dbReference type="Pfam" id="PF00294">
    <property type="entry name" value="PfkB"/>
    <property type="match status" value="1"/>
</dbReference>
<comment type="caution">
    <text evidence="4">The sequence shown here is derived from an EMBL/GenBank/DDBJ whole genome shotgun (WGS) entry which is preliminary data.</text>
</comment>
<dbReference type="VEuPathDB" id="FungiDB:EMCG_02955"/>
<dbReference type="EMBL" id="PDND01000243">
    <property type="protein sequence ID" value="PGH29419.1"/>
    <property type="molecule type" value="Genomic_DNA"/>
</dbReference>
<keyword evidence="5" id="KW-1185">Reference proteome</keyword>
<dbReference type="PROSITE" id="PS00584">
    <property type="entry name" value="PFKB_KINASES_2"/>
    <property type="match status" value="1"/>
</dbReference>
<dbReference type="Gene3D" id="3.40.1190.20">
    <property type="match status" value="1"/>
</dbReference>
<protein>
    <submittedName>
        <fullName evidence="4">Ketohexokinase</fullName>
    </submittedName>
</protein>
<dbReference type="InterPro" id="IPR002173">
    <property type="entry name" value="Carboh/pur_kinase_PfkB_CS"/>
</dbReference>
<gene>
    <name evidence="4" type="ORF">GX50_07822</name>
</gene>
<dbReference type="InterPro" id="IPR029056">
    <property type="entry name" value="Ribokinase-like"/>
</dbReference>